<dbReference type="Proteomes" id="UP001303160">
    <property type="component" value="Unassembled WGS sequence"/>
</dbReference>
<protein>
    <submittedName>
        <fullName evidence="1">Uncharacterized protein</fullName>
    </submittedName>
</protein>
<gene>
    <name evidence="1" type="ORF">QBC40DRAFT_300103</name>
</gene>
<sequence>MHVTNLVFKSVVKGQLVANMLASRRGLLASRTGQESHPADDGMFGRPPAAGTSVNAGALESCIRDMLARPGCVWRHPGMQQSVEDVVEICRPDRKRGQYCRDEMAGSAANARLLWPMTGLWSFPLVAESDVVRPRADNEQSQAMCAEGIWKASGQTVRNPHAGRPNPKKRFNGSDGLILRAVCGPSPDDAPRDQWQAGEHTKFHGPIVRVWYPILPTVLNG</sequence>
<keyword evidence="2" id="KW-1185">Reference proteome</keyword>
<accession>A0AAN6XA04</accession>
<reference evidence="1" key="2">
    <citation type="submission" date="2023-05" db="EMBL/GenBank/DDBJ databases">
        <authorList>
            <consortium name="Lawrence Berkeley National Laboratory"/>
            <person name="Steindorff A."/>
            <person name="Hensen N."/>
            <person name="Bonometti L."/>
            <person name="Westerberg I."/>
            <person name="Brannstrom I.O."/>
            <person name="Guillou S."/>
            <person name="Cros-Aarteil S."/>
            <person name="Calhoun S."/>
            <person name="Haridas S."/>
            <person name="Kuo A."/>
            <person name="Mondo S."/>
            <person name="Pangilinan J."/>
            <person name="Riley R."/>
            <person name="Labutti K."/>
            <person name="Andreopoulos B."/>
            <person name="Lipzen A."/>
            <person name="Chen C."/>
            <person name="Yanf M."/>
            <person name="Daum C."/>
            <person name="Ng V."/>
            <person name="Clum A."/>
            <person name="Ohm R."/>
            <person name="Martin F."/>
            <person name="Silar P."/>
            <person name="Natvig D."/>
            <person name="Lalanne C."/>
            <person name="Gautier V."/>
            <person name="Ament-Velasquez S.L."/>
            <person name="Kruys A."/>
            <person name="Hutchinson M.I."/>
            <person name="Powell A.J."/>
            <person name="Barry K."/>
            <person name="Miller A.N."/>
            <person name="Grigoriev I.V."/>
            <person name="Debuchy R."/>
            <person name="Gladieux P."/>
            <person name="Thoren M.H."/>
            <person name="Johannesson H."/>
        </authorList>
    </citation>
    <scope>NUCLEOTIDE SEQUENCE</scope>
    <source>
        <strain evidence="1">CBS 315.58</strain>
    </source>
</reference>
<dbReference type="AlphaFoldDB" id="A0AAN6XA04"/>
<comment type="caution">
    <text evidence="1">The sequence shown here is derived from an EMBL/GenBank/DDBJ whole genome shotgun (WGS) entry which is preliminary data.</text>
</comment>
<evidence type="ECO:0000313" key="1">
    <source>
        <dbReference type="EMBL" id="KAK4196634.1"/>
    </source>
</evidence>
<evidence type="ECO:0000313" key="2">
    <source>
        <dbReference type="Proteomes" id="UP001303160"/>
    </source>
</evidence>
<proteinExistence type="predicted"/>
<organism evidence="1 2">
    <name type="scientific">Triangularia verruculosa</name>
    <dbReference type="NCBI Taxonomy" id="2587418"/>
    <lineage>
        <taxon>Eukaryota</taxon>
        <taxon>Fungi</taxon>
        <taxon>Dikarya</taxon>
        <taxon>Ascomycota</taxon>
        <taxon>Pezizomycotina</taxon>
        <taxon>Sordariomycetes</taxon>
        <taxon>Sordariomycetidae</taxon>
        <taxon>Sordariales</taxon>
        <taxon>Podosporaceae</taxon>
        <taxon>Triangularia</taxon>
    </lineage>
</organism>
<reference evidence="1" key="1">
    <citation type="journal article" date="2023" name="Mol. Phylogenet. Evol.">
        <title>Genome-scale phylogeny and comparative genomics of the fungal order Sordariales.</title>
        <authorList>
            <person name="Hensen N."/>
            <person name="Bonometti L."/>
            <person name="Westerberg I."/>
            <person name="Brannstrom I.O."/>
            <person name="Guillou S."/>
            <person name="Cros-Aarteil S."/>
            <person name="Calhoun S."/>
            <person name="Haridas S."/>
            <person name="Kuo A."/>
            <person name="Mondo S."/>
            <person name="Pangilinan J."/>
            <person name="Riley R."/>
            <person name="LaButti K."/>
            <person name="Andreopoulos B."/>
            <person name="Lipzen A."/>
            <person name="Chen C."/>
            <person name="Yan M."/>
            <person name="Daum C."/>
            <person name="Ng V."/>
            <person name="Clum A."/>
            <person name="Steindorff A."/>
            <person name="Ohm R.A."/>
            <person name="Martin F."/>
            <person name="Silar P."/>
            <person name="Natvig D.O."/>
            <person name="Lalanne C."/>
            <person name="Gautier V."/>
            <person name="Ament-Velasquez S.L."/>
            <person name="Kruys A."/>
            <person name="Hutchinson M.I."/>
            <person name="Powell A.J."/>
            <person name="Barry K."/>
            <person name="Miller A.N."/>
            <person name="Grigoriev I.V."/>
            <person name="Debuchy R."/>
            <person name="Gladieux P."/>
            <person name="Hiltunen Thoren M."/>
            <person name="Johannesson H."/>
        </authorList>
    </citation>
    <scope>NUCLEOTIDE SEQUENCE</scope>
    <source>
        <strain evidence="1">CBS 315.58</strain>
    </source>
</reference>
<name>A0AAN6XA04_9PEZI</name>
<dbReference type="EMBL" id="MU863980">
    <property type="protein sequence ID" value="KAK4196634.1"/>
    <property type="molecule type" value="Genomic_DNA"/>
</dbReference>